<keyword evidence="4 7" id="KW-0547">Nucleotide-binding</keyword>
<evidence type="ECO:0000256" key="1">
    <source>
        <dbReference type="ARBA" id="ARBA00008276"/>
    </source>
</evidence>
<dbReference type="HOGENOM" id="CLU_015869_1_0_6"/>
<evidence type="ECO:0000256" key="6">
    <source>
        <dbReference type="ARBA" id="ARBA00022842"/>
    </source>
</evidence>
<dbReference type="GO" id="GO:0008841">
    <property type="term" value="F:dihydrofolate synthase activity"/>
    <property type="evidence" value="ECO:0007669"/>
    <property type="project" value="UniProtKB-EC"/>
</dbReference>
<dbReference type="PANTHER" id="PTHR11136">
    <property type="entry name" value="FOLYLPOLYGLUTAMATE SYNTHASE-RELATED"/>
    <property type="match status" value="1"/>
</dbReference>
<evidence type="ECO:0000256" key="3">
    <source>
        <dbReference type="ARBA" id="ARBA00022723"/>
    </source>
</evidence>
<evidence type="ECO:0000313" key="10">
    <source>
        <dbReference type="Proteomes" id="UP000032420"/>
    </source>
</evidence>
<protein>
    <submittedName>
        <fullName evidence="9">Bifunctional protein FolC</fullName>
        <ecNumber evidence="9">6.3.2.12</ecNumber>
        <ecNumber evidence="9">6.3.2.17</ecNumber>
    </submittedName>
</protein>
<keyword evidence="10" id="KW-1185">Reference proteome</keyword>
<dbReference type="GO" id="GO:0046872">
    <property type="term" value="F:metal ion binding"/>
    <property type="evidence" value="ECO:0007669"/>
    <property type="project" value="UniProtKB-KW"/>
</dbReference>
<dbReference type="NCBIfam" id="TIGR01499">
    <property type="entry name" value="folC"/>
    <property type="match status" value="1"/>
</dbReference>
<dbReference type="InterPro" id="IPR013221">
    <property type="entry name" value="Mur_ligase_cen"/>
</dbReference>
<evidence type="ECO:0000256" key="5">
    <source>
        <dbReference type="ARBA" id="ARBA00022840"/>
    </source>
</evidence>
<dbReference type="GO" id="GO:0005737">
    <property type="term" value="C:cytoplasm"/>
    <property type="evidence" value="ECO:0007669"/>
    <property type="project" value="TreeGrafter"/>
</dbReference>
<evidence type="ECO:0000313" key="9">
    <source>
        <dbReference type="EMBL" id="CDZ16450.1"/>
    </source>
</evidence>
<dbReference type="Gene3D" id="3.90.190.20">
    <property type="entry name" value="Mur ligase, C-terminal domain"/>
    <property type="match status" value="1"/>
</dbReference>
<reference evidence="10" key="1">
    <citation type="submission" date="2014-07" db="EMBL/GenBank/DDBJ databases">
        <authorList>
            <person name="Santos-Garcia D."/>
        </authorList>
    </citation>
    <scope>NUCLEOTIDE SEQUENCE [LARGE SCALE GENOMIC DNA]</scope>
</reference>
<dbReference type="EC" id="6.3.2.12" evidence="9"/>
<evidence type="ECO:0000256" key="7">
    <source>
        <dbReference type="PIRNR" id="PIRNR001563"/>
    </source>
</evidence>
<keyword evidence="5 7" id="KW-0067">ATP-binding</keyword>
<dbReference type="PIRSF" id="PIRSF001563">
    <property type="entry name" value="Folylpolyglu_synth"/>
    <property type="match status" value="1"/>
</dbReference>
<name>A0A078KHR0_9GAMM</name>
<evidence type="ECO:0000256" key="2">
    <source>
        <dbReference type="ARBA" id="ARBA00022598"/>
    </source>
</evidence>
<gene>
    <name evidence="9" type="primary">folC</name>
    <name evidence="9" type="ORF">CEM_183</name>
</gene>
<dbReference type="GO" id="GO:0046654">
    <property type="term" value="P:tetrahydrofolate biosynthetic process"/>
    <property type="evidence" value="ECO:0007669"/>
    <property type="project" value="UniProtKB-UniPathway"/>
</dbReference>
<keyword evidence="6" id="KW-0460">Magnesium</keyword>
<dbReference type="SUPFAM" id="SSF53244">
    <property type="entry name" value="MurD-like peptide ligases, peptide-binding domain"/>
    <property type="match status" value="1"/>
</dbReference>
<dbReference type="PATRIC" id="fig|1495769.3.peg.173"/>
<dbReference type="InterPro" id="IPR036615">
    <property type="entry name" value="Mur_ligase_C_dom_sf"/>
</dbReference>
<dbReference type="UniPathway" id="UPA00077">
    <property type="reaction ID" value="UER00157"/>
</dbReference>
<evidence type="ECO:0000259" key="8">
    <source>
        <dbReference type="Pfam" id="PF08245"/>
    </source>
</evidence>
<dbReference type="Pfam" id="PF08245">
    <property type="entry name" value="Mur_ligase_M"/>
    <property type="match status" value="1"/>
</dbReference>
<dbReference type="STRING" id="1495769.CEM_183"/>
<feature type="domain" description="Mur ligase central" evidence="8">
    <location>
        <begin position="47"/>
        <end position="192"/>
    </location>
</feature>
<sequence length="423" mass="47042">MNKLSDWLNIIYENNKIYKNRGLNQVREVANRMKLMNGPIAKNVIIVSGTNGKGSTVAIIDYIARIYGFSIARYSSPHLIRYNERLILNGNEVSDTALINAFEQINKARLLNPEINLSYFEFGTLAAALIISKGYFDIAVLEVGLGGRLDAVNIFDADVAVITTVSQDHADYLGNDIEVIGFEKAGIMRSQAPVILGSSTFPKSVTNYAYTIGVSTIRQITYDFHIIEHKNMWHWQGLDAQGFTIKINNIPKCSLPINNAATALQALILTTNIININGVRNAFKYVNLPGRLQWLGNWCLDVAHNPQAANYIAHYFYIKDKNISRGIRVALLAMLCDKDAECFIKALLHTVDLWVVASLHGARARSGESLSQIINKQGGEVIYVANSVLDGIIWIQSSKNMFKEVLVCGSFFTVAAVIDFFKK</sequence>
<dbReference type="Gene3D" id="3.40.1190.10">
    <property type="entry name" value="Mur-like, catalytic domain"/>
    <property type="match status" value="1"/>
</dbReference>
<accession>A0A078KHR0</accession>
<proteinExistence type="inferred from homology"/>
<dbReference type="EC" id="6.3.2.17" evidence="9"/>
<keyword evidence="3" id="KW-0479">Metal-binding</keyword>
<dbReference type="OrthoDB" id="9809356at2"/>
<dbReference type="GO" id="GO:0004326">
    <property type="term" value="F:tetrahydrofolylpolyglutamate synthase activity"/>
    <property type="evidence" value="ECO:0007669"/>
    <property type="project" value="UniProtKB-EC"/>
</dbReference>
<dbReference type="SUPFAM" id="SSF53623">
    <property type="entry name" value="MurD-like peptide ligases, catalytic domain"/>
    <property type="match status" value="1"/>
</dbReference>
<evidence type="ECO:0000256" key="4">
    <source>
        <dbReference type="ARBA" id="ARBA00022741"/>
    </source>
</evidence>
<dbReference type="PANTHER" id="PTHR11136:SF0">
    <property type="entry name" value="DIHYDROFOLATE SYNTHETASE-RELATED"/>
    <property type="match status" value="1"/>
</dbReference>
<organism evidence="9 10">
    <name type="scientific">Candidatus Johnevansia muelleri</name>
    <dbReference type="NCBI Taxonomy" id="1495769"/>
    <lineage>
        <taxon>Bacteria</taxon>
        <taxon>Pseudomonadati</taxon>
        <taxon>Pseudomonadota</taxon>
        <taxon>Gammaproteobacteria</taxon>
        <taxon>Candidatus Johnevansiales</taxon>
        <taxon>Candidatus Johnevansiaceae</taxon>
        <taxon>Candidatus Johnevansia</taxon>
    </lineage>
</organism>
<dbReference type="GO" id="GO:0005524">
    <property type="term" value="F:ATP binding"/>
    <property type="evidence" value="ECO:0007669"/>
    <property type="project" value="UniProtKB-KW"/>
</dbReference>
<dbReference type="InterPro" id="IPR036565">
    <property type="entry name" value="Mur-like_cat_sf"/>
</dbReference>
<comment type="similarity">
    <text evidence="1 7">Belongs to the folylpolyglutamate synthase family.</text>
</comment>
<dbReference type="KEGG" id="eme:CEM_183"/>
<dbReference type="InterPro" id="IPR001645">
    <property type="entry name" value="Folylpolyglutamate_synth"/>
</dbReference>
<dbReference type="EMBL" id="LM655252">
    <property type="protein sequence ID" value="CDZ16450.1"/>
    <property type="molecule type" value="Genomic_DNA"/>
</dbReference>
<dbReference type="Proteomes" id="UP000032420">
    <property type="component" value="Chromosome I"/>
</dbReference>
<dbReference type="AlphaFoldDB" id="A0A078KHR0"/>
<keyword evidence="2 7" id="KW-0436">Ligase</keyword>